<dbReference type="InterPro" id="IPR029030">
    <property type="entry name" value="Caspase-like_dom_sf"/>
</dbReference>
<proteinExistence type="predicted"/>
<dbReference type="InterPro" id="IPR001478">
    <property type="entry name" value="PDZ"/>
</dbReference>
<dbReference type="Pfam" id="PF13180">
    <property type="entry name" value="PDZ_2"/>
    <property type="match status" value="1"/>
</dbReference>
<feature type="domain" description="PDZ" evidence="3">
    <location>
        <begin position="208"/>
        <end position="275"/>
    </location>
</feature>
<dbReference type="HOGENOM" id="CLU_416634_0_0_7"/>
<dbReference type="eggNOG" id="COG4249">
    <property type="taxonomic scope" value="Bacteria"/>
</dbReference>
<name>C6DZB8_GEOSM</name>
<dbReference type="GO" id="GO:0006508">
    <property type="term" value="P:proteolysis"/>
    <property type="evidence" value="ECO:0007669"/>
    <property type="project" value="InterPro"/>
</dbReference>
<evidence type="ECO:0000313" key="4">
    <source>
        <dbReference type="EMBL" id="ACT18426.1"/>
    </source>
</evidence>
<dbReference type="Gene3D" id="2.30.42.10">
    <property type="match status" value="1"/>
</dbReference>
<accession>C6DZB8</accession>
<feature type="domain" description="Peptidase C14 caspase" evidence="2">
    <location>
        <begin position="418"/>
        <end position="644"/>
    </location>
</feature>
<organism evidence="4">
    <name type="scientific">Geobacter sp. (strain M21)</name>
    <dbReference type="NCBI Taxonomy" id="443144"/>
    <lineage>
        <taxon>Bacteria</taxon>
        <taxon>Pseudomonadati</taxon>
        <taxon>Thermodesulfobacteriota</taxon>
        <taxon>Desulfuromonadia</taxon>
        <taxon>Geobacterales</taxon>
        <taxon>Geobacteraceae</taxon>
        <taxon>Geobacter</taxon>
    </lineage>
</organism>
<dbReference type="InterPro" id="IPR011600">
    <property type="entry name" value="Pept_C14_caspase"/>
</dbReference>
<dbReference type="Pfam" id="PF00656">
    <property type="entry name" value="Peptidase_C14"/>
    <property type="match status" value="1"/>
</dbReference>
<evidence type="ECO:0000259" key="2">
    <source>
        <dbReference type="Pfam" id="PF00656"/>
    </source>
</evidence>
<dbReference type="OrthoDB" id="9759662at2"/>
<dbReference type="PROSITE" id="PS51257">
    <property type="entry name" value="PROKAR_LIPOPROTEIN"/>
    <property type="match status" value="1"/>
</dbReference>
<feature type="chain" id="PRO_5002964360" evidence="1">
    <location>
        <begin position="20"/>
        <end position="658"/>
    </location>
</feature>
<dbReference type="InterPro" id="IPR052039">
    <property type="entry name" value="Caspase-related_regulators"/>
</dbReference>
<dbReference type="GO" id="GO:0004197">
    <property type="term" value="F:cysteine-type endopeptidase activity"/>
    <property type="evidence" value="ECO:0007669"/>
    <property type="project" value="InterPro"/>
</dbReference>
<dbReference type="KEGG" id="gem:GM21_2378"/>
<evidence type="ECO:0000259" key="3">
    <source>
        <dbReference type="Pfam" id="PF13180"/>
    </source>
</evidence>
<dbReference type="SUPFAM" id="SSF52129">
    <property type="entry name" value="Caspase-like"/>
    <property type="match status" value="1"/>
</dbReference>
<dbReference type="PANTHER" id="PTHR22576">
    <property type="entry name" value="MUCOSA ASSOCIATED LYMPHOID TISSUE LYMPHOMA TRANSLOCATION PROTEIN 1/PARACASPASE"/>
    <property type="match status" value="1"/>
</dbReference>
<keyword evidence="1" id="KW-0732">Signal</keyword>
<dbReference type="PANTHER" id="PTHR22576:SF37">
    <property type="entry name" value="MUCOSA-ASSOCIATED LYMPHOID TISSUE LYMPHOMA TRANSLOCATION PROTEIN 1"/>
    <property type="match status" value="1"/>
</dbReference>
<dbReference type="STRING" id="443144.GM21_2378"/>
<dbReference type="SUPFAM" id="SSF50156">
    <property type="entry name" value="PDZ domain-like"/>
    <property type="match status" value="1"/>
</dbReference>
<reference evidence="4" key="1">
    <citation type="submission" date="2009-07" db="EMBL/GenBank/DDBJ databases">
        <title>Complete sequence of Geobacter sp. M21.</title>
        <authorList>
            <consortium name="US DOE Joint Genome Institute"/>
            <person name="Lucas S."/>
            <person name="Copeland A."/>
            <person name="Lapidus A."/>
            <person name="Glavina del Rio T."/>
            <person name="Dalin E."/>
            <person name="Tice H."/>
            <person name="Bruce D."/>
            <person name="Goodwin L."/>
            <person name="Pitluck S."/>
            <person name="Saunders E."/>
            <person name="Brettin T."/>
            <person name="Detter J.C."/>
            <person name="Han C."/>
            <person name="Larimer F."/>
            <person name="Land M."/>
            <person name="Hauser L."/>
            <person name="Kyrpides N."/>
            <person name="Ovchinnikova G."/>
            <person name="Lovley D."/>
        </authorList>
    </citation>
    <scope>NUCLEOTIDE SEQUENCE [LARGE SCALE GENOMIC DNA]</scope>
    <source>
        <strain evidence="4">M21</strain>
    </source>
</reference>
<dbReference type="Gene3D" id="3.40.50.1460">
    <property type="match status" value="1"/>
</dbReference>
<dbReference type="InterPro" id="IPR036034">
    <property type="entry name" value="PDZ_sf"/>
</dbReference>
<gene>
    <name evidence="4" type="ordered locus">GM21_2378</name>
</gene>
<feature type="signal peptide" evidence="1">
    <location>
        <begin position="1"/>
        <end position="19"/>
    </location>
</feature>
<protein>
    <submittedName>
        <fullName evidence="4">Peptidase C14 caspase catalytic subunit p20</fullName>
    </submittedName>
</protein>
<dbReference type="AlphaFoldDB" id="C6DZB8"/>
<dbReference type="EMBL" id="CP001661">
    <property type="protein sequence ID" value="ACT18426.1"/>
    <property type="molecule type" value="Genomic_DNA"/>
</dbReference>
<evidence type="ECO:0000256" key="1">
    <source>
        <dbReference type="SAM" id="SignalP"/>
    </source>
</evidence>
<sequence length="658" mass="72357">MKMLLLPLLLISILLSSCAAFKVTSGFDDLQANNFDGAILKCTQAMESNEEPSLVKRDGSYRTSMEFYSTMCIAAAFFGKGDFENSKKYWFANIKSSPQKGYIAYASLASMSYMSGDLEKAHYYSRLGRDLVESENYIKENANSSYDINMWKDGLTAAEQYYHMRLDFKKMTEEYEKGEYKNAITIGNSIIDREFLVHSGTKTVANNVIASVEKGSLDDLNGILPGDKILEVDGVAIVDLKTLAKVGQKLSHSYGSTSTAKIERKGRIISLTIQLVYPEVDTAKKLIEDAKTALASSTKGKKKIAGPWLKVLEPKTARGVKIVGNVKAEFRILGSDVDSLKKVTINGQLCNELNPSLLESTMLPGKVMMYTLSLPLSQGKNKFDIVAINNKGKETLQKIEVNGTAASLNELTQFYKHRVAVVIGINKYYPWPSLEFAVNDAKSIKNRLLKMGFDKVIELYDTEATRARIMRTLMDDLPTLMGPEDCLFVFFGGHGATEDLADGGKEGYIMPVDADVTNFQGTGISMSSIHEMIKRYKAKHILFVFDSCYSGLGLKRSGGVHTAKIDGFLKSMAQKPTSLILTAGGKNEQATEEKGHGIFTKSFLDVLDGDGVASHGGFILASDIAQQVRKKVHDKSGGKQIPQFGILAGEGDFIFEVN</sequence>